<feature type="transmembrane region" description="Helical" evidence="1">
    <location>
        <begin position="270"/>
        <end position="295"/>
    </location>
</feature>
<accession>A0A1S3BA72</accession>
<feature type="transmembrane region" description="Helical" evidence="1">
    <location>
        <begin position="28"/>
        <end position="49"/>
    </location>
</feature>
<feature type="transmembrane region" description="Helical" evidence="1">
    <location>
        <begin position="88"/>
        <end position="111"/>
    </location>
</feature>
<sequence>MSFLAVLSDSWKPVMTTDTNTLSYWLNWRFFLCALFLSTVMIVAALLIWKYEGSKKSKSGSRDDSQDSVGSLYEDELWRTCLKEIHPLCLLAYRMLAFALLFGLILSEAVISGGRIFLFYTQWTFTLVTLYFGLATSFSIYGCFRKCNDNGSSNEHTSLDAERGTYVPPTLGVDSLDVANSAKSLNSREGFHTRKAAGVGGYALQIIFQISAGAVVLTDIVFWFILYPFLLSRSRGLSFFVVTMHSVNAVCLLGETMLNGLRYPFFRIGYFVLWTGIFVIFHWILHACVSMPWPYPFLDLSPPSAPLWYVGVGLMNVPCFGVFALVIKMKQSLLPKLFPRSFQESS</sequence>
<protein>
    <recommendedName>
        <fullName evidence="3">Transmembrane protein</fullName>
    </recommendedName>
</protein>
<dbReference type="EnsemblPlants" id="MELO3C010674.2.1">
    <property type="protein sequence ID" value="MELO3C010674.2.1"/>
    <property type="gene ID" value="MELO3C010674.2"/>
</dbReference>
<name>A0A1S3BA72_CUCME</name>
<proteinExistence type="predicted"/>
<feature type="transmembrane region" description="Helical" evidence="1">
    <location>
        <begin position="202"/>
        <end position="225"/>
    </location>
</feature>
<dbReference type="eggNOG" id="ENOG502QTZM">
    <property type="taxonomic scope" value="Eukaryota"/>
</dbReference>
<evidence type="ECO:0000313" key="2">
    <source>
        <dbReference type="EnsemblPlants" id="MELO3C010674.2.1"/>
    </source>
</evidence>
<reference evidence="2" key="1">
    <citation type="submission" date="2023-03" db="UniProtKB">
        <authorList>
            <consortium name="EnsemblPlants"/>
        </authorList>
    </citation>
    <scope>IDENTIFICATION</scope>
</reference>
<evidence type="ECO:0008006" key="3">
    <source>
        <dbReference type="Google" id="ProtNLM"/>
    </source>
</evidence>
<organism evidence="2">
    <name type="scientific">Cucumis melo</name>
    <name type="common">Muskmelon</name>
    <dbReference type="NCBI Taxonomy" id="3656"/>
    <lineage>
        <taxon>Eukaryota</taxon>
        <taxon>Viridiplantae</taxon>
        <taxon>Streptophyta</taxon>
        <taxon>Embryophyta</taxon>
        <taxon>Tracheophyta</taxon>
        <taxon>Spermatophyta</taxon>
        <taxon>Magnoliopsida</taxon>
        <taxon>eudicotyledons</taxon>
        <taxon>Gunneridae</taxon>
        <taxon>Pentapetalae</taxon>
        <taxon>rosids</taxon>
        <taxon>fabids</taxon>
        <taxon>Cucurbitales</taxon>
        <taxon>Cucurbitaceae</taxon>
        <taxon>Benincaseae</taxon>
        <taxon>Cucumis</taxon>
    </lineage>
</organism>
<feature type="transmembrane region" description="Helical" evidence="1">
    <location>
        <begin position="307"/>
        <end position="327"/>
    </location>
</feature>
<dbReference type="PANTHER" id="PTHR12242:SF10">
    <property type="entry name" value="TRANSMEMBRANE PROTEIN"/>
    <property type="match status" value="1"/>
</dbReference>
<keyword evidence="1" id="KW-1133">Transmembrane helix</keyword>
<keyword evidence="1" id="KW-0812">Transmembrane</keyword>
<feature type="transmembrane region" description="Helical" evidence="1">
    <location>
        <begin position="123"/>
        <end position="144"/>
    </location>
</feature>
<dbReference type="PANTHER" id="PTHR12242">
    <property type="entry name" value="OS02G0130600 PROTEIN-RELATED"/>
    <property type="match status" value="1"/>
</dbReference>
<dbReference type="GO" id="GO:0016020">
    <property type="term" value="C:membrane"/>
    <property type="evidence" value="ECO:0007669"/>
    <property type="project" value="TreeGrafter"/>
</dbReference>
<dbReference type="Gramene" id="MELO3C010674.2.1">
    <property type="protein sequence ID" value="MELO3C010674.2.1"/>
    <property type="gene ID" value="MELO3C010674.2"/>
</dbReference>
<gene>
    <name evidence="2" type="primary">103487703</name>
</gene>
<dbReference type="AlphaFoldDB" id="A0A1S3BA72"/>
<feature type="transmembrane region" description="Helical" evidence="1">
    <location>
        <begin position="237"/>
        <end position="258"/>
    </location>
</feature>
<keyword evidence="1" id="KW-0472">Membrane</keyword>
<evidence type="ECO:0000256" key="1">
    <source>
        <dbReference type="SAM" id="Phobius"/>
    </source>
</evidence>